<organism evidence="2 3">
    <name type="scientific">Diploscapter pachys</name>
    <dbReference type="NCBI Taxonomy" id="2018661"/>
    <lineage>
        <taxon>Eukaryota</taxon>
        <taxon>Metazoa</taxon>
        <taxon>Ecdysozoa</taxon>
        <taxon>Nematoda</taxon>
        <taxon>Chromadorea</taxon>
        <taxon>Rhabditida</taxon>
        <taxon>Rhabditina</taxon>
        <taxon>Rhabditomorpha</taxon>
        <taxon>Rhabditoidea</taxon>
        <taxon>Rhabditidae</taxon>
        <taxon>Diploscapter</taxon>
    </lineage>
</organism>
<evidence type="ECO:0000313" key="3">
    <source>
        <dbReference type="Proteomes" id="UP000218231"/>
    </source>
</evidence>
<reference evidence="2 3" key="1">
    <citation type="journal article" date="2017" name="Curr. Biol.">
        <title>Genome architecture and evolution of a unichromosomal asexual nematode.</title>
        <authorList>
            <person name="Fradin H."/>
            <person name="Zegar C."/>
            <person name="Gutwein M."/>
            <person name="Lucas J."/>
            <person name="Kovtun M."/>
            <person name="Corcoran D."/>
            <person name="Baugh L.R."/>
            <person name="Kiontke K."/>
            <person name="Gunsalus K."/>
            <person name="Fitch D.H."/>
            <person name="Piano F."/>
        </authorList>
    </citation>
    <scope>NUCLEOTIDE SEQUENCE [LARGE SCALE GENOMIC DNA]</scope>
    <source>
        <strain evidence="2">PF1309</strain>
    </source>
</reference>
<dbReference type="OrthoDB" id="10657513at2759"/>
<feature type="region of interest" description="Disordered" evidence="1">
    <location>
        <begin position="34"/>
        <end position="84"/>
    </location>
</feature>
<dbReference type="InterPro" id="IPR008715">
    <property type="entry name" value="SAM-MeTfrase_NodS-like"/>
</dbReference>
<dbReference type="Proteomes" id="UP000218231">
    <property type="component" value="Unassembled WGS sequence"/>
</dbReference>
<sequence>MYLRQPAPDAQRMRVGTAVAGGVLTARLLPSGKRTLAKTTTGGGTAAGEPARTTPDRCGSRGGNFPRATRRVPSHSHRRGAAWPCQGNRTCQAGTCLAACRRRRPSRSSHSGSLRCAPAPARTSHACLSRLACRSAARGRTAPAPDDKGAAGQAPCGAQLPDAVGADQRRSPGLFDDTKSDCGVYASVRNVHRAPSVRPITLTGFDRKFAKDADPWSTFSNRDEAVKRRAILHAIGQGPLGRVLEIAAGNGSNSVAMAPRTLRLDATEATASGTALVKSALQGNSRARALRLVVPGRLPRSRYDVAVVAEVLYYLRERDMARTARDLVAALRPGGVLVLAHHRVDYPDFAQHANRLQQAFLLATQRRWQVRVVRRTRRWLVLSCRLAV</sequence>
<accession>A0A2A2K830</accession>
<evidence type="ECO:0000256" key="1">
    <source>
        <dbReference type="SAM" id="MobiDB-lite"/>
    </source>
</evidence>
<protein>
    <recommendedName>
        <fullName evidence="4">Methyltransferase type 12 domain-containing protein</fullName>
    </recommendedName>
</protein>
<feature type="compositionally biased region" description="Basic residues" evidence="1">
    <location>
        <begin position="68"/>
        <end position="80"/>
    </location>
</feature>
<dbReference type="GO" id="GO:0009312">
    <property type="term" value="P:oligosaccharide biosynthetic process"/>
    <property type="evidence" value="ECO:0007669"/>
    <property type="project" value="InterPro"/>
</dbReference>
<dbReference type="EMBL" id="LIAE01009349">
    <property type="protein sequence ID" value="PAV70146.1"/>
    <property type="molecule type" value="Genomic_DNA"/>
</dbReference>
<name>A0A2A2K830_9BILA</name>
<keyword evidence="3" id="KW-1185">Reference proteome</keyword>
<proteinExistence type="predicted"/>
<dbReference type="InterPro" id="IPR029063">
    <property type="entry name" value="SAM-dependent_MTases_sf"/>
</dbReference>
<dbReference type="SUPFAM" id="SSF53335">
    <property type="entry name" value="S-adenosyl-L-methionine-dependent methyltransferases"/>
    <property type="match status" value="1"/>
</dbReference>
<dbReference type="Pfam" id="PF05401">
    <property type="entry name" value="NodS"/>
    <property type="match status" value="1"/>
</dbReference>
<evidence type="ECO:0000313" key="2">
    <source>
        <dbReference type="EMBL" id="PAV70146.1"/>
    </source>
</evidence>
<dbReference type="AlphaFoldDB" id="A0A2A2K830"/>
<evidence type="ECO:0008006" key="4">
    <source>
        <dbReference type="Google" id="ProtNLM"/>
    </source>
</evidence>
<dbReference type="GO" id="GO:0008757">
    <property type="term" value="F:S-adenosylmethionine-dependent methyltransferase activity"/>
    <property type="evidence" value="ECO:0007669"/>
    <property type="project" value="InterPro"/>
</dbReference>
<feature type="region of interest" description="Disordered" evidence="1">
    <location>
        <begin position="139"/>
        <end position="175"/>
    </location>
</feature>
<dbReference type="Gene3D" id="3.40.50.150">
    <property type="entry name" value="Vaccinia Virus protein VP39"/>
    <property type="match status" value="1"/>
</dbReference>
<comment type="caution">
    <text evidence="2">The sequence shown here is derived from an EMBL/GenBank/DDBJ whole genome shotgun (WGS) entry which is preliminary data.</text>
</comment>
<gene>
    <name evidence="2" type="ORF">WR25_21416</name>
</gene>